<evidence type="ECO:0000313" key="12">
    <source>
        <dbReference type="Proteomes" id="UP000035352"/>
    </source>
</evidence>
<evidence type="ECO:0000256" key="4">
    <source>
        <dbReference type="ARBA" id="ARBA00022795"/>
    </source>
</evidence>
<keyword evidence="4" id="KW-1005">Bacterial flagellum biogenesis</keyword>
<reference evidence="11 12" key="1">
    <citation type="submission" date="2015-05" db="EMBL/GenBank/DDBJ databases">
        <authorList>
            <person name="Tang B."/>
            <person name="Yu Y."/>
        </authorList>
    </citation>
    <scope>NUCLEOTIDE SEQUENCE [LARGE SCALE GENOMIC DNA]</scope>
    <source>
        <strain evidence="11 12">DSM 7029</strain>
    </source>
</reference>
<organism evidence="11 12">
    <name type="scientific">Caldimonas brevitalea</name>
    <dbReference type="NCBI Taxonomy" id="413882"/>
    <lineage>
        <taxon>Bacteria</taxon>
        <taxon>Pseudomonadati</taxon>
        <taxon>Pseudomonadota</taxon>
        <taxon>Betaproteobacteria</taxon>
        <taxon>Burkholderiales</taxon>
        <taxon>Sphaerotilaceae</taxon>
        <taxon>Caldimonas</taxon>
    </lineage>
</organism>
<keyword evidence="12" id="KW-1185">Reference proteome</keyword>
<evidence type="ECO:0000256" key="9">
    <source>
        <dbReference type="SAM" id="MobiDB-lite"/>
    </source>
</evidence>
<evidence type="ECO:0000256" key="5">
    <source>
        <dbReference type="ARBA" id="ARBA00023015"/>
    </source>
</evidence>
<feature type="region of interest" description="Disordered" evidence="9">
    <location>
        <begin position="1"/>
        <end position="38"/>
    </location>
</feature>
<feature type="domain" description="Anti-sigma-28 factor FlgM C-terminal" evidence="10">
    <location>
        <begin position="47"/>
        <end position="82"/>
    </location>
</feature>
<keyword evidence="6" id="KW-0804">Transcription</keyword>
<dbReference type="RefSeq" id="WP_047195744.1">
    <property type="nucleotide sequence ID" value="NZ_CP011371.1"/>
</dbReference>
<evidence type="ECO:0000256" key="2">
    <source>
        <dbReference type="ARBA" id="ARBA00017823"/>
    </source>
</evidence>
<evidence type="ECO:0000256" key="3">
    <source>
        <dbReference type="ARBA" id="ARBA00022491"/>
    </source>
</evidence>
<dbReference type="Proteomes" id="UP000035352">
    <property type="component" value="Chromosome"/>
</dbReference>
<keyword evidence="11" id="KW-0969">Cilium</keyword>
<evidence type="ECO:0000256" key="6">
    <source>
        <dbReference type="ARBA" id="ARBA00023163"/>
    </source>
</evidence>
<dbReference type="SUPFAM" id="SSF101498">
    <property type="entry name" value="Anti-sigma factor FlgM"/>
    <property type="match status" value="1"/>
</dbReference>
<dbReference type="Pfam" id="PF04316">
    <property type="entry name" value="FlgM"/>
    <property type="match status" value="1"/>
</dbReference>
<dbReference type="InterPro" id="IPR007412">
    <property type="entry name" value="FlgM"/>
</dbReference>
<evidence type="ECO:0000259" key="10">
    <source>
        <dbReference type="Pfam" id="PF04316"/>
    </source>
</evidence>
<sequence>MRITSTGSGALAPAAGPTPVTAVDSRAPSSSAGAAPAALQSDVMKPALAAMAALPEIDTAKVEALRDALARGDIRFDAARLAGLIERFHGGGR</sequence>
<dbReference type="STRING" id="413882.AAW51_3666"/>
<evidence type="ECO:0000313" key="11">
    <source>
        <dbReference type="EMBL" id="AKJ30357.1"/>
    </source>
</evidence>
<keyword evidence="11" id="KW-0282">Flagellum</keyword>
<proteinExistence type="inferred from homology"/>
<name>A0A0G3BLT5_9BURK</name>
<comment type="function">
    <text evidence="7">Responsible for the coupling of flagellin expression to flagellar assembly by preventing expression of the flagellin genes when a component of the middle class of proteins is defective. It negatively regulates flagellar genes by inhibiting the activity of FliA by directly binding to FliA.</text>
</comment>
<evidence type="ECO:0000256" key="8">
    <source>
        <dbReference type="ARBA" id="ARBA00030117"/>
    </source>
</evidence>
<protein>
    <recommendedName>
        <fullName evidence="2">Negative regulator of flagellin synthesis</fullName>
    </recommendedName>
    <alternativeName>
        <fullName evidence="8">Anti-sigma-28 factor</fullName>
    </alternativeName>
</protein>
<gene>
    <name evidence="11" type="primary">flgM</name>
    <name evidence="11" type="ORF">AAW51_3666</name>
</gene>
<evidence type="ECO:0000256" key="1">
    <source>
        <dbReference type="ARBA" id="ARBA00005322"/>
    </source>
</evidence>
<dbReference type="EMBL" id="CP011371">
    <property type="protein sequence ID" value="AKJ30357.1"/>
    <property type="molecule type" value="Genomic_DNA"/>
</dbReference>
<evidence type="ECO:0000256" key="7">
    <source>
        <dbReference type="ARBA" id="ARBA00024739"/>
    </source>
</evidence>
<dbReference type="KEGG" id="pbh:AAW51_3666"/>
<dbReference type="InterPro" id="IPR035890">
    <property type="entry name" value="Anti-sigma-28_factor_FlgM_sf"/>
</dbReference>
<dbReference type="GO" id="GO:0045892">
    <property type="term" value="P:negative regulation of DNA-templated transcription"/>
    <property type="evidence" value="ECO:0007669"/>
    <property type="project" value="InterPro"/>
</dbReference>
<dbReference type="OrthoDB" id="7066611at2"/>
<comment type="similarity">
    <text evidence="1">Belongs to the FlgM family.</text>
</comment>
<keyword evidence="11" id="KW-0966">Cell projection</keyword>
<accession>A0A0G3BLT5</accession>
<dbReference type="InterPro" id="IPR031316">
    <property type="entry name" value="FlgM_C"/>
</dbReference>
<dbReference type="GO" id="GO:0044781">
    <property type="term" value="P:bacterial-type flagellum organization"/>
    <property type="evidence" value="ECO:0007669"/>
    <property type="project" value="UniProtKB-KW"/>
</dbReference>
<dbReference type="AlphaFoldDB" id="A0A0G3BLT5"/>
<dbReference type="NCBIfam" id="TIGR03824">
    <property type="entry name" value="FlgM_jcvi"/>
    <property type="match status" value="1"/>
</dbReference>
<keyword evidence="5" id="KW-0805">Transcription regulation</keyword>
<keyword evidence="3" id="KW-0678">Repressor</keyword>